<protein>
    <recommendedName>
        <fullName evidence="10">Hexosyltransferase</fullName>
        <ecNumber evidence="10">2.4.1.-</ecNumber>
    </recommendedName>
</protein>
<keyword evidence="3 10" id="KW-0328">Glycosyltransferase</keyword>
<evidence type="ECO:0000256" key="6">
    <source>
        <dbReference type="ARBA" id="ARBA00022968"/>
    </source>
</evidence>
<dbReference type="GO" id="GO:0006493">
    <property type="term" value="P:protein O-linked glycosylation"/>
    <property type="evidence" value="ECO:0007669"/>
    <property type="project" value="TreeGrafter"/>
</dbReference>
<keyword evidence="7 10" id="KW-1133">Transmembrane helix</keyword>
<dbReference type="AlphaFoldDB" id="A0A2T7NRM7"/>
<dbReference type="InterPro" id="IPR002659">
    <property type="entry name" value="Glyco_trans_31"/>
</dbReference>
<keyword evidence="8 10" id="KW-0333">Golgi apparatus</keyword>
<evidence type="ECO:0000256" key="5">
    <source>
        <dbReference type="ARBA" id="ARBA00022692"/>
    </source>
</evidence>
<evidence type="ECO:0000256" key="3">
    <source>
        <dbReference type="ARBA" id="ARBA00022676"/>
    </source>
</evidence>
<evidence type="ECO:0000256" key="4">
    <source>
        <dbReference type="ARBA" id="ARBA00022679"/>
    </source>
</evidence>
<dbReference type="Pfam" id="PF01762">
    <property type="entry name" value="Galactosyl_T"/>
    <property type="match status" value="1"/>
</dbReference>
<evidence type="ECO:0000256" key="2">
    <source>
        <dbReference type="ARBA" id="ARBA00008661"/>
    </source>
</evidence>
<keyword evidence="12" id="KW-1185">Reference proteome</keyword>
<gene>
    <name evidence="11" type="ORF">C0Q70_17105</name>
</gene>
<dbReference type="Gene3D" id="3.90.550.50">
    <property type="match status" value="1"/>
</dbReference>
<dbReference type="GO" id="GO:0000139">
    <property type="term" value="C:Golgi membrane"/>
    <property type="evidence" value="ECO:0007669"/>
    <property type="project" value="UniProtKB-SubCell"/>
</dbReference>
<name>A0A2T7NRM7_POMCA</name>
<accession>A0A2T7NRM7</accession>
<dbReference type="OMA" id="NCNPHPY"/>
<dbReference type="PANTHER" id="PTHR11214">
    <property type="entry name" value="BETA-1,3-N-ACETYLGLUCOSAMINYLTRANSFERASE"/>
    <property type="match status" value="1"/>
</dbReference>
<keyword evidence="6 10" id="KW-0735">Signal-anchor</keyword>
<keyword evidence="9 10" id="KW-0472">Membrane</keyword>
<organism evidence="11 12">
    <name type="scientific">Pomacea canaliculata</name>
    <name type="common">Golden apple snail</name>
    <dbReference type="NCBI Taxonomy" id="400727"/>
    <lineage>
        <taxon>Eukaryota</taxon>
        <taxon>Metazoa</taxon>
        <taxon>Spiralia</taxon>
        <taxon>Lophotrochozoa</taxon>
        <taxon>Mollusca</taxon>
        <taxon>Gastropoda</taxon>
        <taxon>Caenogastropoda</taxon>
        <taxon>Architaenioglossa</taxon>
        <taxon>Ampullarioidea</taxon>
        <taxon>Ampullariidae</taxon>
        <taxon>Pomacea</taxon>
    </lineage>
</organism>
<evidence type="ECO:0000256" key="9">
    <source>
        <dbReference type="ARBA" id="ARBA00023136"/>
    </source>
</evidence>
<evidence type="ECO:0000313" key="12">
    <source>
        <dbReference type="Proteomes" id="UP000245119"/>
    </source>
</evidence>
<comment type="caution">
    <text evidence="11">The sequence shown here is derived from an EMBL/GenBank/DDBJ whole genome shotgun (WGS) entry which is preliminary data.</text>
</comment>
<proteinExistence type="inferred from homology"/>
<evidence type="ECO:0000313" key="11">
    <source>
        <dbReference type="EMBL" id="PVD23831.1"/>
    </source>
</evidence>
<evidence type="ECO:0000256" key="8">
    <source>
        <dbReference type="ARBA" id="ARBA00023034"/>
    </source>
</evidence>
<evidence type="ECO:0000256" key="10">
    <source>
        <dbReference type="RuleBase" id="RU363063"/>
    </source>
</evidence>
<reference evidence="11 12" key="1">
    <citation type="submission" date="2018-04" db="EMBL/GenBank/DDBJ databases">
        <title>The genome of golden apple snail Pomacea canaliculata provides insight into stress tolerance and invasive adaptation.</title>
        <authorList>
            <person name="Liu C."/>
            <person name="Liu B."/>
            <person name="Ren Y."/>
            <person name="Zhang Y."/>
            <person name="Wang H."/>
            <person name="Li S."/>
            <person name="Jiang F."/>
            <person name="Yin L."/>
            <person name="Zhang G."/>
            <person name="Qian W."/>
            <person name="Fan W."/>
        </authorList>
    </citation>
    <scope>NUCLEOTIDE SEQUENCE [LARGE SCALE GENOMIC DNA]</scope>
    <source>
        <strain evidence="11">SZHN2017</strain>
        <tissue evidence="11">Muscle</tissue>
    </source>
</reference>
<dbReference type="EMBL" id="PZQS01000010">
    <property type="protein sequence ID" value="PVD23831.1"/>
    <property type="molecule type" value="Genomic_DNA"/>
</dbReference>
<keyword evidence="4" id="KW-0808">Transferase</keyword>
<dbReference type="Proteomes" id="UP000245119">
    <property type="component" value="Linkage Group LG10"/>
</dbReference>
<dbReference type="GO" id="GO:0016758">
    <property type="term" value="F:hexosyltransferase activity"/>
    <property type="evidence" value="ECO:0007669"/>
    <property type="project" value="InterPro"/>
</dbReference>
<comment type="subcellular location">
    <subcellularLocation>
        <location evidence="1 10">Golgi apparatus membrane</location>
        <topology evidence="1 10">Single-pass type II membrane protein</topology>
    </subcellularLocation>
</comment>
<dbReference type="EC" id="2.4.1.-" evidence="10"/>
<dbReference type="OrthoDB" id="5957813at2759"/>
<evidence type="ECO:0000256" key="1">
    <source>
        <dbReference type="ARBA" id="ARBA00004323"/>
    </source>
</evidence>
<dbReference type="PANTHER" id="PTHR11214:SF3">
    <property type="entry name" value="BETA-1,3-GALACTOSYLTRANSFERASE 6"/>
    <property type="match status" value="1"/>
</dbReference>
<sequence>MYNQSAVGGFAGCATHPEVLLVVVVRTIFAHLDRRTVIRNTWAARHRIHGHVMQTVFLFTHVQAPVEASVLRESTIFGDVFHQFDEQDKVHANLTTKVRGAAQWVHAHCPQALFVMVSEDNVVVDVHKLLPYLHRYRNQLSANTTLLCNIVTKDRPSEYFHAVHACQDDVFLAPTVVLDQLWNAAETLVDLKGEEKITPVLSRLATAAGVSVGDMSPLFAGAVKKTSILKEFLGIGYHHSQVMVGMVPEDYQGKEAAIMKHVWRVVQEHHTRTQIFNVYRAQFPPSGPHETGNVQTMAMILLGVDLIIVLLVFPFILWKKKCCRL</sequence>
<keyword evidence="5 10" id="KW-0812">Transmembrane</keyword>
<feature type="transmembrane region" description="Helical" evidence="10">
    <location>
        <begin position="297"/>
        <end position="318"/>
    </location>
</feature>
<evidence type="ECO:0000256" key="7">
    <source>
        <dbReference type="ARBA" id="ARBA00022989"/>
    </source>
</evidence>
<comment type="similarity">
    <text evidence="2 10">Belongs to the glycosyltransferase 31 family.</text>
</comment>